<proteinExistence type="predicted"/>
<dbReference type="AlphaFoldDB" id="A0A8K0KNG7"/>
<keyword evidence="1" id="KW-1133">Transmembrane helix</keyword>
<reference evidence="2" key="1">
    <citation type="submission" date="2013-04" db="EMBL/GenBank/DDBJ databases">
        <authorList>
            <person name="Qu J."/>
            <person name="Murali S.C."/>
            <person name="Bandaranaike D."/>
            <person name="Bellair M."/>
            <person name="Blankenburg K."/>
            <person name="Chao H."/>
            <person name="Dinh H."/>
            <person name="Doddapaneni H."/>
            <person name="Downs B."/>
            <person name="Dugan-Rocha S."/>
            <person name="Elkadiri S."/>
            <person name="Gnanaolivu R.D."/>
            <person name="Hernandez B."/>
            <person name="Javaid M."/>
            <person name="Jayaseelan J.C."/>
            <person name="Lee S."/>
            <person name="Li M."/>
            <person name="Ming W."/>
            <person name="Munidasa M."/>
            <person name="Muniz J."/>
            <person name="Nguyen L."/>
            <person name="Ongeri F."/>
            <person name="Osuji N."/>
            <person name="Pu L.-L."/>
            <person name="Puazo M."/>
            <person name="Qu C."/>
            <person name="Quiroz J."/>
            <person name="Raj R."/>
            <person name="Weissenberger G."/>
            <person name="Xin Y."/>
            <person name="Zou X."/>
            <person name="Han Y."/>
            <person name="Richards S."/>
            <person name="Worley K."/>
            <person name="Muzny D."/>
            <person name="Gibbs R."/>
        </authorList>
    </citation>
    <scope>NUCLEOTIDE SEQUENCE</scope>
    <source>
        <strain evidence="2">Sampled in the wild</strain>
    </source>
</reference>
<sequence length="76" mass="8841">MYVVCDIIIRVIFTFLSVILFLVLNCIYEGYIIFRIGINSFVDQSSYGVNLLFCPCISPFCYKIVWEPKTCILKNN</sequence>
<dbReference type="Proteomes" id="UP000792457">
    <property type="component" value="Unassembled WGS sequence"/>
</dbReference>
<comment type="caution">
    <text evidence="2">The sequence shown here is derived from an EMBL/GenBank/DDBJ whole genome shotgun (WGS) entry which is preliminary data.</text>
</comment>
<protein>
    <submittedName>
        <fullName evidence="2">Uncharacterized protein</fullName>
    </submittedName>
</protein>
<keyword evidence="3" id="KW-1185">Reference proteome</keyword>
<feature type="transmembrane region" description="Helical" evidence="1">
    <location>
        <begin position="7"/>
        <end position="28"/>
    </location>
</feature>
<reference evidence="2" key="2">
    <citation type="submission" date="2017-10" db="EMBL/GenBank/DDBJ databases">
        <title>Ladona fulva Genome sequencing and assembly.</title>
        <authorList>
            <person name="Murali S."/>
            <person name="Richards S."/>
            <person name="Bandaranaike D."/>
            <person name="Bellair M."/>
            <person name="Blankenburg K."/>
            <person name="Chao H."/>
            <person name="Dinh H."/>
            <person name="Doddapaneni H."/>
            <person name="Dugan-Rocha S."/>
            <person name="Elkadiri S."/>
            <person name="Gnanaolivu R."/>
            <person name="Hernandez B."/>
            <person name="Skinner E."/>
            <person name="Javaid M."/>
            <person name="Lee S."/>
            <person name="Li M."/>
            <person name="Ming W."/>
            <person name="Munidasa M."/>
            <person name="Muniz J."/>
            <person name="Nguyen L."/>
            <person name="Hughes D."/>
            <person name="Osuji N."/>
            <person name="Pu L.-L."/>
            <person name="Puazo M."/>
            <person name="Qu C."/>
            <person name="Quiroz J."/>
            <person name="Raj R."/>
            <person name="Weissenberger G."/>
            <person name="Xin Y."/>
            <person name="Zou X."/>
            <person name="Han Y."/>
            <person name="Worley K."/>
            <person name="Muzny D."/>
            <person name="Gibbs R."/>
        </authorList>
    </citation>
    <scope>NUCLEOTIDE SEQUENCE</scope>
    <source>
        <strain evidence="2">Sampled in the wild</strain>
    </source>
</reference>
<name>A0A8K0KNG7_LADFU</name>
<evidence type="ECO:0000313" key="2">
    <source>
        <dbReference type="EMBL" id="KAG8237882.1"/>
    </source>
</evidence>
<organism evidence="2 3">
    <name type="scientific">Ladona fulva</name>
    <name type="common">Scarce chaser dragonfly</name>
    <name type="synonym">Libellula fulva</name>
    <dbReference type="NCBI Taxonomy" id="123851"/>
    <lineage>
        <taxon>Eukaryota</taxon>
        <taxon>Metazoa</taxon>
        <taxon>Ecdysozoa</taxon>
        <taxon>Arthropoda</taxon>
        <taxon>Hexapoda</taxon>
        <taxon>Insecta</taxon>
        <taxon>Pterygota</taxon>
        <taxon>Palaeoptera</taxon>
        <taxon>Odonata</taxon>
        <taxon>Epiprocta</taxon>
        <taxon>Anisoptera</taxon>
        <taxon>Libelluloidea</taxon>
        <taxon>Libellulidae</taxon>
        <taxon>Ladona</taxon>
    </lineage>
</organism>
<gene>
    <name evidence="2" type="ORF">J437_LFUL017173</name>
</gene>
<evidence type="ECO:0000313" key="3">
    <source>
        <dbReference type="Proteomes" id="UP000792457"/>
    </source>
</evidence>
<keyword evidence="1" id="KW-0472">Membrane</keyword>
<keyword evidence="1" id="KW-0812">Transmembrane</keyword>
<accession>A0A8K0KNG7</accession>
<dbReference type="EMBL" id="KZ309236">
    <property type="protein sequence ID" value="KAG8237882.1"/>
    <property type="molecule type" value="Genomic_DNA"/>
</dbReference>
<evidence type="ECO:0000256" key="1">
    <source>
        <dbReference type="SAM" id="Phobius"/>
    </source>
</evidence>